<evidence type="ECO:0000313" key="2">
    <source>
        <dbReference type="EMBL" id="ETO14615.1"/>
    </source>
</evidence>
<evidence type="ECO:0008006" key="4">
    <source>
        <dbReference type="Google" id="ProtNLM"/>
    </source>
</evidence>
<dbReference type="OrthoDB" id="432528at2759"/>
<dbReference type="AlphaFoldDB" id="X6MND3"/>
<dbReference type="Pfam" id="PF01344">
    <property type="entry name" value="Kelch_1"/>
    <property type="match status" value="1"/>
</dbReference>
<dbReference type="Proteomes" id="UP000023152">
    <property type="component" value="Unassembled WGS sequence"/>
</dbReference>
<dbReference type="SUPFAM" id="SSF50965">
    <property type="entry name" value="Galactose oxidase, central domain"/>
    <property type="match status" value="1"/>
</dbReference>
<dbReference type="InterPro" id="IPR015915">
    <property type="entry name" value="Kelch-typ_b-propeller"/>
</dbReference>
<dbReference type="Gene3D" id="2.120.10.80">
    <property type="entry name" value="Kelch-type beta propeller"/>
    <property type="match status" value="1"/>
</dbReference>
<protein>
    <recommendedName>
        <fullName evidence="4">Kelch motif family protein</fullName>
    </recommendedName>
</protein>
<organism evidence="2 3">
    <name type="scientific">Reticulomyxa filosa</name>
    <dbReference type="NCBI Taxonomy" id="46433"/>
    <lineage>
        <taxon>Eukaryota</taxon>
        <taxon>Sar</taxon>
        <taxon>Rhizaria</taxon>
        <taxon>Retaria</taxon>
        <taxon>Foraminifera</taxon>
        <taxon>Monothalamids</taxon>
        <taxon>Reticulomyxidae</taxon>
        <taxon>Reticulomyxa</taxon>
    </lineage>
</organism>
<keyword evidence="3" id="KW-1185">Reference proteome</keyword>
<keyword evidence="1" id="KW-0175">Coiled coil</keyword>
<comment type="caution">
    <text evidence="2">The sequence shown here is derived from an EMBL/GenBank/DDBJ whole genome shotgun (WGS) entry which is preliminary data.</text>
</comment>
<feature type="coiled-coil region" evidence="1">
    <location>
        <begin position="349"/>
        <end position="376"/>
    </location>
</feature>
<reference evidence="2 3" key="1">
    <citation type="journal article" date="2013" name="Curr. Biol.">
        <title>The Genome of the Foraminiferan Reticulomyxa filosa.</title>
        <authorList>
            <person name="Glockner G."/>
            <person name="Hulsmann N."/>
            <person name="Schleicher M."/>
            <person name="Noegel A.A."/>
            <person name="Eichinger L."/>
            <person name="Gallinger C."/>
            <person name="Pawlowski J."/>
            <person name="Sierra R."/>
            <person name="Euteneuer U."/>
            <person name="Pillet L."/>
            <person name="Moustafa A."/>
            <person name="Platzer M."/>
            <person name="Groth M."/>
            <person name="Szafranski K."/>
            <person name="Schliwa M."/>
        </authorList>
    </citation>
    <scope>NUCLEOTIDE SEQUENCE [LARGE SCALE GENOMIC DNA]</scope>
</reference>
<evidence type="ECO:0000313" key="3">
    <source>
        <dbReference type="Proteomes" id="UP000023152"/>
    </source>
</evidence>
<gene>
    <name evidence="2" type="ORF">RFI_22750</name>
</gene>
<sequence>MVDITSIKHLPILLQNSQCVAYKDEIIICGGLSQRECYSYHTKKKKYALICRYPMRVELQGHCVVKRVSKTDPNEITLLSIGGSENRKKHTLIMKYISVWDMCSWSVFKDSNVQSYNKWIPFTDNANNPVIIGENEDSYFGVRALIGGSNNHLLFITYRPNCIDVFDLDKHQYLKRGFLPIDARVLYHCFVMATGCRSAKWNTPKKDVYEMILFCKQIGLSIAYDEKNNNFQFHKVRICTELRSLLSYGYVCVNGFILLFGGESGSESGYSNKVYKYSIKTNRWMKFAQLLPIALSDSAAVVSEDGRYVHIIGGNDGDKSLSTHMETILIPWMRGEEGTTAIEKQWVVMEDRKKEIEQIKAELEDMKDHIDLKKLTTKKLIQAIVERWVRSAVLKLGWIDDLNVIILRYILVRLNCILNKYINI</sequence>
<name>X6MND3_RETFI</name>
<evidence type="ECO:0000256" key="1">
    <source>
        <dbReference type="SAM" id="Coils"/>
    </source>
</evidence>
<accession>X6MND3</accession>
<dbReference type="InterPro" id="IPR006652">
    <property type="entry name" value="Kelch_1"/>
</dbReference>
<proteinExistence type="predicted"/>
<dbReference type="EMBL" id="ASPP01019913">
    <property type="protein sequence ID" value="ETO14615.1"/>
    <property type="molecule type" value="Genomic_DNA"/>
</dbReference>
<dbReference type="InterPro" id="IPR011043">
    <property type="entry name" value="Gal_Oxase/kelch_b-propeller"/>
</dbReference>